<organism evidence="2 3">
    <name type="scientific">Romanomermis culicivorax</name>
    <name type="common">Nematode worm</name>
    <dbReference type="NCBI Taxonomy" id="13658"/>
    <lineage>
        <taxon>Eukaryota</taxon>
        <taxon>Metazoa</taxon>
        <taxon>Ecdysozoa</taxon>
        <taxon>Nematoda</taxon>
        <taxon>Enoplea</taxon>
        <taxon>Dorylaimia</taxon>
        <taxon>Mermithida</taxon>
        <taxon>Mermithoidea</taxon>
        <taxon>Mermithidae</taxon>
        <taxon>Romanomermis</taxon>
    </lineage>
</organism>
<protein>
    <submittedName>
        <fullName evidence="3">Uncharacterized protein</fullName>
    </submittedName>
</protein>
<dbReference type="AlphaFoldDB" id="A0A915JI38"/>
<name>A0A915JI38_ROMCU</name>
<dbReference type="WBParaSite" id="nRc.2.0.1.t25783-RA">
    <property type="protein sequence ID" value="nRc.2.0.1.t25783-RA"/>
    <property type="gene ID" value="nRc.2.0.1.g25783"/>
</dbReference>
<feature type="region of interest" description="Disordered" evidence="1">
    <location>
        <begin position="140"/>
        <end position="167"/>
    </location>
</feature>
<evidence type="ECO:0000313" key="2">
    <source>
        <dbReference type="Proteomes" id="UP000887565"/>
    </source>
</evidence>
<keyword evidence="2" id="KW-1185">Reference proteome</keyword>
<evidence type="ECO:0000256" key="1">
    <source>
        <dbReference type="SAM" id="MobiDB-lite"/>
    </source>
</evidence>
<feature type="compositionally biased region" description="Polar residues" evidence="1">
    <location>
        <begin position="14"/>
        <end position="31"/>
    </location>
</feature>
<reference evidence="3" key="1">
    <citation type="submission" date="2022-11" db="UniProtKB">
        <authorList>
            <consortium name="WormBaseParasite"/>
        </authorList>
    </citation>
    <scope>IDENTIFICATION</scope>
</reference>
<evidence type="ECO:0000313" key="3">
    <source>
        <dbReference type="WBParaSite" id="nRc.2.0.1.t25783-RA"/>
    </source>
</evidence>
<accession>A0A915JI38</accession>
<sequence length="216" mass="23936">MSNSDRTNHGGNEGLQSDNGLKNFSSLNGNKNESKADNAIVIEKSTTLKPPLHQSSAAKNFNCPSKHAKIVDRKVTALDEYVAEKSVDFKDSNEKLDEMRDEICTEFAELLHRKCRKRILNVVVDEQTGLMLRRTLTALQTGGKDADDSHDTEVSSSSSEIKTANVGPSGNPLLFSQSIISMQQLPGNMNCAIAYRRKMSANEMKRTPTNRLTKYD</sequence>
<dbReference type="Proteomes" id="UP000887565">
    <property type="component" value="Unplaced"/>
</dbReference>
<feature type="compositionally biased region" description="Basic and acidic residues" evidence="1">
    <location>
        <begin position="144"/>
        <end position="153"/>
    </location>
</feature>
<feature type="region of interest" description="Disordered" evidence="1">
    <location>
        <begin position="1"/>
        <end position="38"/>
    </location>
</feature>
<proteinExistence type="predicted"/>